<protein>
    <recommendedName>
        <fullName evidence="2">Cathepsin propeptide inhibitor domain-containing protein</fullName>
    </recommendedName>
</protein>
<evidence type="ECO:0000259" key="2">
    <source>
        <dbReference type="SMART" id="SM00848"/>
    </source>
</evidence>
<dbReference type="Proteomes" id="UP000291116">
    <property type="component" value="Unassembled WGS sequence"/>
</dbReference>
<gene>
    <name evidence="3" type="ORF">PSNMU_V1.4_AUG-EV-PASAV3_0065600</name>
</gene>
<evidence type="ECO:0000313" key="3">
    <source>
        <dbReference type="EMBL" id="VEU39703.1"/>
    </source>
</evidence>
<dbReference type="EMBL" id="CAACVS010000231">
    <property type="protein sequence ID" value="VEU39703.1"/>
    <property type="molecule type" value="Genomic_DNA"/>
</dbReference>
<sequence length="403" mass="46107">MKYLFRATIIFVATKNVSAYIEESTAGRKSQPFATTDWSPQSFTPKIRIRPLGEPEIEEEKINVDRNADGIIRREYGAWTKRYGKVRDEKRFQIFKKNFVTQMEMNRKNGKFYLLNEFGDLTKEEYISVLQKGPNERGKNEVDYNGSSSTLPPAPIPRLEDLTKELLDSVMESSRKFVAEERNEIKDRKEILEMGTINSRLPSFHSTMAAERKEKTESKKKNVRLPSFHSSITGERKESTETKRKNIRLPNYHFSSTVGKKESTETKNANGRAPGLHFSIGGKQYNVITEEFSNTEVFEATPIFTSYSDVLNAPMKPLDNLTRYPTLMCAALTSASETFKGHLIDEKETSFEDNLNWEEHAYAMDFGGSNEYSNCDNYNGFASDSEAESEVYGGDGEFSGWYY</sequence>
<accession>A0A448ZCC8</accession>
<feature type="domain" description="Cathepsin propeptide inhibitor" evidence="2">
    <location>
        <begin position="76"/>
        <end position="126"/>
    </location>
</feature>
<feature type="region of interest" description="Disordered" evidence="1">
    <location>
        <begin position="212"/>
        <end position="275"/>
    </location>
</feature>
<reference evidence="3 4" key="1">
    <citation type="submission" date="2019-01" db="EMBL/GenBank/DDBJ databases">
        <authorList>
            <person name="Ferrante I. M."/>
        </authorList>
    </citation>
    <scope>NUCLEOTIDE SEQUENCE [LARGE SCALE GENOMIC DNA]</scope>
    <source>
        <strain evidence="3 4">B856</strain>
    </source>
</reference>
<feature type="compositionally biased region" description="Basic and acidic residues" evidence="1">
    <location>
        <begin position="234"/>
        <end position="244"/>
    </location>
</feature>
<organism evidence="3 4">
    <name type="scientific">Pseudo-nitzschia multistriata</name>
    <dbReference type="NCBI Taxonomy" id="183589"/>
    <lineage>
        <taxon>Eukaryota</taxon>
        <taxon>Sar</taxon>
        <taxon>Stramenopiles</taxon>
        <taxon>Ochrophyta</taxon>
        <taxon>Bacillariophyta</taxon>
        <taxon>Bacillariophyceae</taxon>
        <taxon>Bacillariophycidae</taxon>
        <taxon>Bacillariales</taxon>
        <taxon>Bacillariaceae</taxon>
        <taxon>Pseudo-nitzschia</taxon>
    </lineage>
</organism>
<proteinExistence type="predicted"/>
<feature type="region of interest" description="Disordered" evidence="1">
    <location>
        <begin position="137"/>
        <end position="157"/>
    </location>
</feature>
<dbReference type="Pfam" id="PF08246">
    <property type="entry name" value="Inhibitor_I29"/>
    <property type="match status" value="1"/>
</dbReference>
<dbReference type="InterPro" id="IPR013201">
    <property type="entry name" value="Prot_inhib_I29"/>
</dbReference>
<evidence type="ECO:0000313" key="4">
    <source>
        <dbReference type="Proteomes" id="UP000291116"/>
    </source>
</evidence>
<evidence type="ECO:0000256" key="1">
    <source>
        <dbReference type="SAM" id="MobiDB-lite"/>
    </source>
</evidence>
<name>A0A448ZCC8_9STRA</name>
<keyword evidence="4" id="KW-1185">Reference proteome</keyword>
<dbReference type="OrthoDB" id="10644717at2759"/>
<dbReference type="Gene3D" id="1.10.287.2250">
    <property type="match status" value="1"/>
</dbReference>
<dbReference type="SMART" id="SM00848">
    <property type="entry name" value="Inhibitor_I29"/>
    <property type="match status" value="1"/>
</dbReference>
<dbReference type="AlphaFoldDB" id="A0A448ZCC8"/>